<evidence type="ECO:0000313" key="28">
    <source>
        <dbReference type="EMBL" id="ERE79380.1"/>
    </source>
</evidence>
<evidence type="ECO:0000256" key="16">
    <source>
        <dbReference type="ARBA" id="ARBA00052396"/>
    </source>
</evidence>
<dbReference type="Pfam" id="PF21365">
    <property type="entry name" value="Glyco_hydro_31_3rd"/>
    <property type="match status" value="1"/>
</dbReference>
<dbReference type="GO" id="GO:0033919">
    <property type="term" value="F:glucan 1,3-alpha-glucosidase activity"/>
    <property type="evidence" value="ECO:0007669"/>
    <property type="project" value="UniProtKB-ARBA"/>
</dbReference>
<feature type="chain" id="PRO_5001600798" description="Neutral alpha-glucosidase AB" evidence="24">
    <location>
        <begin position="33"/>
        <end position="966"/>
    </location>
</feature>
<evidence type="ECO:0000259" key="26">
    <source>
        <dbReference type="Pfam" id="PF13802"/>
    </source>
</evidence>
<dbReference type="InterPro" id="IPR030459">
    <property type="entry name" value="Glyco_hydro_31_CS"/>
</dbReference>
<evidence type="ECO:0000256" key="20">
    <source>
        <dbReference type="ARBA" id="ARBA00069533"/>
    </source>
</evidence>
<evidence type="ECO:0000256" key="4">
    <source>
        <dbReference type="ARBA" id="ARBA00004833"/>
    </source>
</evidence>
<dbReference type="InterPro" id="IPR030458">
    <property type="entry name" value="Glyco_hydro_31_AS"/>
</dbReference>
<dbReference type="GO" id="GO:0030246">
    <property type="term" value="F:carbohydrate binding"/>
    <property type="evidence" value="ECO:0007669"/>
    <property type="project" value="InterPro"/>
</dbReference>
<keyword evidence="10" id="KW-0333">Golgi apparatus</keyword>
<name>A0A061ID46_CRIGR</name>
<evidence type="ECO:0000256" key="22">
    <source>
        <dbReference type="RuleBase" id="RU361185"/>
    </source>
</evidence>
<feature type="compositionally biased region" description="Basic and acidic residues" evidence="23">
    <location>
        <begin position="231"/>
        <end position="258"/>
    </location>
</feature>
<keyword evidence="8 22" id="KW-0378">Hydrolase</keyword>
<dbReference type="InterPro" id="IPR017853">
    <property type="entry name" value="GH"/>
</dbReference>
<keyword evidence="11" id="KW-1015">Disulfide bond</keyword>
<dbReference type="CDD" id="cd06603">
    <property type="entry name" value="GH31_GANC_GANAB_alpha"/>
    <property type="match status" value="1"/>
</dbReference>
<evidence type="ECO:0000256" key="23">
    <source>
        <dbReference type="SAM" id="MobiDB-lite"/>
    </source>
</evidence>
<dbReference type="InterPro" id="IPR048395">
    <property type="entry name" value="Glyco_hydro_31_C"/>
</dbReference>
<dbReference type="GO" id="GO:0006491">
    <property type="term" value="P:N-glycan processing"/>
    <property type="evidence" value="ECO:0007669"/>
    <property type="project" value="UniProtKB-ARBA"/>
</dbReference>
<evidence type="ECO:0000256" key="5">
    <source>
        <dbReference type="ARBA" id="ARBA00007806"/>
    </source>
</evidence>
<evidence type="ECO:0000256" key="18">
    <source>
        <dbReference type="ARBA" id="ARBA00066172"/>
    </source>
</evidence>
<evidence type="ECO:0000256" key="21">
    <source>
        <dbReference type="ARBA" id="ARBA00080367"/>
    </source>
</evidence>
<dbReference type="Gene3D" id="3.20.20.80">
    <property type="entry name" value="Glycosidases"/>
    <property type="match status" value="1"/>
</dbReference>
<dbReference type="PANTHER" id="PTHR22762:SF162">
    <property type="entry name" value="NEUTRAL ALPHA-GLUCOSIDASE AB"/>
    <property type="match status" value="1"/>
</dbReference>
<comment type="subunit">
    <text evidence="18">Heterodimer of a catalytic alpha subunit (GANAB) and a beta subunit (PRKCSH). Binds glycosylated PTPRC.</text>
</comment>
<evidence type="ECO:0000256" key="14">
    <source>
        <dbReference type="ARBA" id="ARBA00042895"/>
    </source>
</evidence>
<dbReference type="GO" id="GO:0005794">
    <property type="term" value="C:Golgi apparatus"/>
    <property type="evidence" value="ECO:0007669"/>
    <property type="project" value="UniProtKB-SubCell"/>
</dbReference>
<sequence>MAAVAAVSARRRRSWLSLLLACLGVCLGITHAVDRSNFKTCDESSFCKRQRSIRPGLSPYRALLDTLQLGPDALTVHLIHEVTKVLLVLELQGLQKNMTRIRIDELEPRRPRYRVQDILVTDPPTSRLSVSGRDDNSVELTVAEGPYKIILTARPFRLDLLEDRSLLLSVNARGLMAFEHQRAPKVPFSDKVSLTLGSMWDKIKNLFSRQESKDPAEGNGAQPEATPGDGDQAKETQEKAEKDEPGAWEETFKTHTDSKPYGPTSIGLDFSLPGMEHVYGIPEHADSLRLKVTEGGEPYRLFNLDVFQYELYNPMALYGSVPVLLAHNPHRDLGIFWLNAAETWVDISSNTAGKTLFGKMLDYLQGSGETPQTDIRWMSESGIIDVFLMLGPSVFDVFRQYASLTGTQALPPLFSLGYHQSRWNYRDEADVLEVDQGFDDHNMPCDVIWLDIEHADGKRYFTWDPSRFPQPRQMLERLASKRRKLVAIVDPHIKVDSSYRVHEEMRNLGLYVKTRDGSDYEGWCWPGSAGYPDFTNPRMREWWANMFSFDNYEGSAPNLFVWNDMNEPSVFNGPEVTMLKDAVHYGGWENRDIHNIYGLYVHMATADGLIQRSGGIERPFVLSRAFFAGSQRFGALWTGDNTAEWDHLKISIPMCLSMALVGLSFCGADVGGFFKNPEPELLVRWYQMGAYQPFFRAHAHLDTGRREPWLLASQYQDAIRDALFQRYSLLPFWYTLFYQAHQEGIPVMRPLWVHYPQDVTAFSTEDQFLLGDALLIHPVSDAGAHGVQVYLPGQGEVWYDIQSYQKHHSPQTLYLPVTLNSIPVFQRGGTIVPRWMRMRRSSDCMKDDPLTLFVALSPQGTAQGELFLDDGHSFNYQTRHEFLLRQFSFSGNTLVSSSADPKGHLETPVWIERVVIMGAGKPAAVVLQTKGSPESRLSFQHDPETSVLIVRKPGINVASDWSIHLQ</sequence>
<dbReference type="InterPro" id="IPR025887">
    <property type="entry name" value="Glyco_hydro_31_N_dom"/>
</dbReference>
<evidence type="ECO:0000313" key="29">
    <source>
        <dbReference type="Proteomes" id="UP000030759"/>
    </source>
</evidence>
<keyword evidence="13 22" id="KW-0326">Glycosidase</keyword>
<comment type="similarity">
    <text evidence="5 22">Belongs to the glycosyl hydrolase 31 family.</text>
</comment>
<evidence type="ECO:0000256" key="15">
    <source>
        <dbReference type="ARBA" id="ARBA00050632"/>
    </source>
</evidence>
<dbReference type="EMBL" id="KE672361">
    <property type="protein sequence ID" value="ERE79380.1"/>
    <property type="molecule type" value="Genomic_DNA"/>
</dbReference>
<dbReference type="AlphaFoldDB" id="A0A061ID46"/>
<keyword evidence="12" id="KW-0325">Glycoprotein</keyword>
<dbReference type="Pfam" id="PF13802">
    <property type="entry name" value="Gal_mutarotas_2"/>
    <property type="match status" value="1"/>
</dbReference>
<evidence type="ECO:0000256" key="17">
    <source>
        <dbReference type="ARBA" id="ARBA00058913"/>
    </source>
</evidence>
<evidence type="ECO:0000259" key="25">
    <source>
        <dbReference type="Pfam" id="PF01055"/>
    </source>
</evidence>
<feature type="domain" description="Glycosyl hydrolase family 31 C-terminal" evidence="27">
    <location>
        <begin position="744"/>
        <end position="832"/>
    </location>
</feature>
<dbReference type="InterPro" id="IPR011013">
    <property type="entry name" value="Gal_mutarotase_sf_dom"/>
</dbReference>
<dbReference type="FunFam" id="2.60.40.1760:FF:000002">
    <property type="entry name" value="neutral alpha-glucosidase AB isoform X1"/>
    <property type="match status" value="1"/>
</dbReference>
<dbReference type="GO" id="GO:0106407">
    <property type="term" value="F:Glc2Man9GlcNAc2 oligosaccharide glucosidase activity"/>
    <property type="evidence" value="ECO:0007669"/>
    <property type="project" value="UniProtKB-EC"/>
</dbReference>
<dbReference type="SUPFAM" id="SSF51011">
    <property type="entry name" value="Glycosyl hydrolase domain"/>
    <property type="match status" value="1"/>
</dbReference>
<evidence type="ECO:0000256" key="1">
    <source>
        <dbReference type="ARBA" id="ARBA00004223"/>
    </source>
</evidence>
<evidence type="ECO:0000256" key="6">
    <source>
        <dbReference type="ARBA" id="ARBA00022553"/>
    </source>
</evidence>
<dbReference type="GO" id="GO:0042470">
    <property type="term" value="C:melanosome"/>
    <property type="evidence" value="ECO:0007669"/>
    <property type="project" value="UniProtKB-SubCell"/>
</dbReference>
<comment type="function">
    <text evidence="17">Catalytic subunit of glucosidase II that cleaves sequentially the 2 innermost alpha-1,3-linked glucose residues from the Glc(2)Man(9)GlcNAc(2) oligosaccharide precursor of immature glycoproteins. Required for PKD1/Polycystin-1 and PKD2/Polycystin-2 maturation and localization to the cell surface and cilia.</text>
</comment>
<evidence type="ECO:0000256" key="11">
    <source>
        <dbReference type="ARBA" id="ARBA00023157"/>
    </source>
</evidence>
<accession>A0A061ID46</accession>
<evidence type="ECO:0000259" key="27">
    <source>
        <dbReference type="Pfam" id="PF21365"/>
    </source>
</evidence>
<protein>
    <recommendedName>
        <fullName evidence="20">Neutral alpha-glucosidase AB</fullName>
        <ecNumber evidence="19">3.2.1.207</ecNumber>
    </recommendedName>
    <alternativeName>
        <fullName evidence="21">Alpha-glucosidase 2</fullName>
    </alternativeName>
    <alternativeName>
        <fullName evidence="14">Glucosidase II subunit alpha</fullName>
    </alternativeName>
</protein>
<evidence type="ECO:0000256" key="3">
    <source>
        <dbReference type="ARBA" id="ARBA00004555"/>
    </source>
</evidence>
<evidence type="ECO:0000256" key="19">
    <source>
        <dbReference type="ARBA" id="ARBA00067008"/>
    </source>
</evidence>
<dbReference type="EC" id="3.2.1.207" evidence="19"/>
<comment type="catalytic activity">
    <reaction evidence="16">
        <text>N(4)-(alpha-D-Glc-(1-&gt;3)-alpha-D-Glc-(1-&gt;3)-alpha-D-Man-(1-&gt;2)-alpha-D-Man-(1-&gt;2)-alpha-D-Man-(1-&gt;3)-[alpha-D-Man-(1-&gt;2)-alpha-D-Man-(1-&gt;3)-[alpha-D-Man-(1-&gt;2)-alpha-D-Man-(1-&gt;6)]-alpha-D-Man-(1-&gt;6)]-beta-D-Man-(1-&gt;4)-beta-D-GlcNAc-(1-&gt;4)-beta-D-GlcNAc)-L-asparaginyl-[protein] + H2O = N(4)-(alpha-D-Glc-(1-&gt;3)-alpha-D-Man-(1-&gt;2)-alpha-D-Man-(1-&gt;2)-alpha-D-Man-(1-&gt;3)-[alpha-D-Man-(1-&gt;2)-alpha-D-Man-(1-&gt;3)-[alpha-D-Man-(1-&gt;2)-alpha-D-Man-(1-&gt;6)]-alpha-D-Man-(1-&gt;6)]-beta-D-Man-(1-&gt;4)-beta-D-GlcNAc-(1-&gt;4)-beta-D-GlcNAc)-L-asparaginyl-[protein] + beta-D-glucose</text>
        <dbReference type="Rhea" id="RHEA:55996"/>
        <dbReference type="Rhea" id="RHEA-COMP:14355"/>
        <dbReference type="Rhea" id="RHEA-COMP:14357"/>
        <dbReference type="ChEBI" id="CHEBI:15377"/>
        <dbReference type="ChEBI" id="CHEBI:15903"/>
        <dbReference type="ChEBI" id="CHEBI:59080"/>
        <dbReference type="ChEBI" id="CHEBI:59082"/>
        <dbReference type="EC" id="3.2.1.207"/>
    </reaction>
</comment>
<feature type="signal peptide" evidence="24">
    <location>
        <begin position="1"/>
        <end position="32"/>
    </location>
</feature>
<evidence type="ECO:0000256" key="7">
    <source>
        <dbReference type="ARBA" id="ARBA00022729"/>
    </source>
</evidence>
<feature type="domain" description="Glycoside hydrolase family 31 N-terminal" evidence="26">
    <location>
        <begin position="89"/>
        <end position="346"/>
    </location>
</feature>
<dbReference type="FunFam" id="3.20.20.80:FF:000046">
    <property type="entry name" value="Glucosidase alpha, neutral C"/>
    <property type="match status" value="1"/>
</dbReference>
<dbReference type="PROSITE" id="PS00129">
    <property type="entry name" value="GLYCOSYL_HYDROL_F31_1"/>
    <property type="match status" value="1"/>
</dbReference>
<evidence type="ECO:0000256" key="2">
    <source>
        <dbReference type="ARBA" id="ARBA00004240"/>
    </source>
</evidence>
<dbReference type="SUPFAM" id="SSF51445">
    <property type="entry name" value="(Trans)glycosidases"/>
    <property type="match status" value="1"/>
</dbReference>
<evidence type="ECO:0000256" key="10">
    <source>
        <dbReference type="ARBA" id="ARBA00023034"/>
    </source>
</evidence>
<dbReference type="SUPFAM" id="SSF74650">
    <property type="entry name" value="Galactose mutarotase-like"/>
    <property type="match status" value="1"/>
</dbReference>
<dbReference type="GO" id="GO:0005975">
    <property type="term" value="P:carbohydrate metabolic process"/>
    <property type="evidence" value="ECO:0007669"/>
    <property type="project" value="InterPro"/>
</dbReference>
<dbReference type="InterPro" id="IPR000322">
    <property type="entry name" value="Glyco_hydro_31_TIM"/>
</dbReference>
<dbReference type="FunFam" id="3.20.20.80:FF:000039">
    <property type="entry name" value="Glucosidase, alpha neutral C"/>
    <property type="match status" value="1"/>
</dbReference>
<comment type="pathway">
    <text evidence="4">Glycan metabolism; N-glycan metabolism.</text>
</comment>
<dbReference type="FunFam" id="2.60.40.1180:FF:000023">
    <property type="entry name" value="neutral alpha-glucosidase AB isoform X2"/>
    <property type="match status" value="1"/>
</dbReference>
<dbReference type="Gene3D" id="2.60.40.1760">
    <property type="entry name" value="glycosyl hydrolase (family 31)"/>
    <property type="match status" value="1"/>
</dbReference>
<organism evidence="28 29">
    <name type="scientific">Cricetulus griseus</name>
    <name type="common">Chinese hamster</name>
    <name type="synonym">Cricetulus barabensis griseus</name>
    <dbReference type="NCBI Taxonomy" id="10029"/>
    <lineage>
        <taxon>Eukaryota</taxon>
        <taxon>Metazoa</taxon>
        <taxon>Chordata</taxon>
        <taxon>Craniata</taxon>
        <taxon>Vertebrata</taxon>
        <taxon>Euteleostomi</taxon>
        <taxon>Mammalia</taxon>
        <taxon>Eutheria</taxon>
        <taxon>Euarchontoglires</taxon>
        <taxon>Glires</taxon>
        <taxon>Rodentia</taxon>
        <taxon>Myomorpha</taxon>
        <taxon>Muroidea</taxon>
        <taxon>Cricetidae</taxon>
        <taxon>Cricetinae</taxon>
        <taxon>Cricetulus</taxon>
    </lineage>
</organism>
<reference evidence="29" key="1">
    <citation type="journal article" date="2013" name="Nat. Biotechnol.">
        <title>Chinese hamster genome sequenced from sorted chromosomes.</title>
        <authorList>
            <person name="Brinkrolf K."/>
            <person name="Rupp O."/>
            <person name="Laux H."/>
            <person name="Kollin F."/>
            <person name="Ernst W."/>
            <person name="Linke B."/>
            <person name="Kofler R."/>
            <person name="Romand S."/>
            <person name="Hesse F."/>
            <person name="Budach W.E."/>
            <person name="Galosy S."/>
            <person name="Muller D."/>
            <person name="Noll T."/>
            <person name="Wienberg J."/>
            <person name="Jostock T."/>
            <person name="Leonard M."/>
            <person name="Grillari J."/>
            <person name="Tauch A."/>
            <person name="Goesmann A."/>
            <person name="Helk B."/>
            <person name="Mott J.E."/>
            <person name="Puhler A."/>
            <person name="Borth N."/>
        </authorList>
    </citation>
    <scope>NUCLEOTIDE SEQUENCE [LARGE SCALE GENOMIC DNA]</scope>
    <source>
        <strain evidence="29">17A/GY</strain>
    </source>
</reference>
<keyword evidence="9" id="KW-0256">Endoplasmic reticulum</keyword>
<dbReference type="CDD" id="cd14752">
    <property type="entry name" value="GH31_N"/>
    <property type="match status" value="1"/>
</dbReference>
<dbReference type="InterPro" id="IPR013780">
    <property type="entry name" value="Glyco_hydro_b"/>
</dbReference>
<feature type="domain" description="Glycoside hydrolase family 31 TIM barrel" evidence="25">
    <location>
        <begin position="409"/>
        <end position="736"/>
    </location>
</feature>
<dbReference type="Gene3D" id="2.60.40.1180">
    <property type="entry name" value="Golgi alpha-mannosidase II"/>
    <property type="match status" value="2"/>
</dbReference>
<dbReference type="GO" id="GO:0017177">
    <property type="term" value="C:glucosidase II complex"/>
    <property type="evidence" value="ECO:0007669"/>
    <property type="project" value="TreeGrafter"/>
</dbReference>
<proteinExistence type="inferred from homology"/>
<dbReference type="Pfam" id="PF01055">
    <property type="entry name" value="Glyco_hydro_31_2nd"/>
    <property type="match status" value="1"/>
</dbReference>
<evidence type="ECO:0000256" key="24">
    <source>
        <dbReference type="SAM" id="SignalP"/>
    </source>
</evidence>
<dbReference type="Proteomes" id="UP000030759">
    <property type="component" value="Unassembled WGS sequence"/>
</dbReference>
<comment type="subcellular location">
    <subcellularLocation>
        <location evidence="2">Endoplasmic reticulum</location>
    </subcellularLocation>
    <subcellularLocation>
        <location evidence="3">Golgi apparatus</location>
    </subcellularLocation>
    <subcellularLocation>
        <location evidence="1">Melanosome</location>
    </subcellularLocation>
</comment>
<keyword evidence="7 24" id="KW-0732">Signal</keyword>
<evidence type="ECO:0000256" key="8">
    <source>
        <dbReference type="ARBA" id="ARBA00022801"/>
    </source>
</evidence>
<feature type="region of interest" description="Disordered" evidence="23">
    <location>
        <begin position="210"/>
        <end position="260"/>
    </location>
</feature>
<evidence type="ECO:0000256" key="12">
    <source>
        <dbReference type="ARBA" id="ARBA00023180"/>
    </source>
</evidence>
<comment type="catalytic activity">
    <reaction evidence="15">
        <text>N(4)-(alpha-D-Glc-(1-&gt;3)-alpha-D-Man-(1-&gt;2)-alpha-D-Man-(1-&gt;2)-alpha-D-Man-(1-&gt;3)-[alpha-D-Man-(1-&gt;2)-alpha-D-Man-(1-&gt;3)-[alpha-D-Man-(1-&gt;2)-alpha-D-Man-(1-&gt;6)]-alpha-D-Man-(1-&gt;6)]-beta-D-Man-(1-&gt;4)-beta-D-GlcNAc-(1-&gt;4)-beta-D-GlcNAc)-L-asparaginyl-[protein] + H2O = N(4)-(alpha-D-Man-(1-&gt;2)-alpha-D-Man-(1-&gt;2)-alpha-D-Man-(1-&gt;3)-[alpha-D-Man-(1-&gt;2)-alpha-D-Man-(1-&gt;3)-[alpha-D-Man-(1-&gt;2)-alpha-D-Man-(1-&gt;6)]-alpha-D-Man-(1-&gt;6)]-beta-D-Man-(1-&gt;4)-beta-D-GlcNAc-(1-&gt;4)-beta-D-GlcNAc)-L-asparaginyl-[protein] (N-glucan mannose isomer 9A1,2,3B1,2,3) + beta-D-glucose</text>
        <dbReference type="Rhea" id="RHEA:56000"/>
        <dbReference type="Rhea" id="RHEA-COMP:14356"/>
        <dbReference type="Rhea" id="RHEA-COMP:14357"/>
        <dbReference type="ChEBI" id="CHEBI:15377"/>
        <dbReference type="ChEBI" id="CHEBI:15903"/>
        <dbReference type="ChEBI" id="CHEBI:59080"/>
        <dbReference type="ChEBI" id="CHEBI:139493"/>
        <dbReference type="EC" id="3.2.1.207"/>
    </reaction>
</comment>
<evidence type="ECO:0000256" key="9">
    <source>
        <dbReference type="ARBA" id="ARBA00022824"/>
    </source>
</evidence>
<dbReference type="PROSITE" id="PS00707">
    <property type="entry name" value="GLYCOSYL_HYDROL_F31_2"/>
    <property type="match status" value="1"/>
</dbReference>
<dbReference type="FunFam" id="2.60.40.1180:FF:000004">
    <property type="entry name" value="neutral alpha-glucosidase AB isoform X1"/>
    <property type="match status" value="1"/>
</dbReference>
<evidence type="ECO:0000256" key="13">
    <source>
        <dbReference type="ARBA" id="ARBA00023295"/>
    </source>
</evidence>
<keyword evidence="6" id="KW-0597">Phosphoprotein</keyword>
<gene>
    <name evidence="28" type="ORF">H671_3g9657</name>
</gene>
<dbReference type="PANTHER" id="PTHR22762">
    <property type="entry name" value="ALPHA-GLUCOSIDASE"/>
    <property type="match status" value="1"/>
</dbReference>